<dbReference type="AlphaFoldDB" id="A0A120JTL0"/>
<sequence length="148" mass="16969">MNYKIEKLEIDPLVAASTRVSIPDYSKDVANRALYALKKELNRKGIDVSEEEYSFLVQYDSDERLEVVDVEIFTRVKDKGDDTESVKFIELPKQEAILRVTTNNFEDIHIALAEWMHDHDYVADGGLRMVVHDGSEYICDCPVKPADD</sequence>
<evidence type="ECO:0000313" key="2">
    <source>
        <dbReference type="Proteomes" id="UP000063781"/>
    </source>
</evidence>
<dbReference type="Gene3D" id="3.20.80.10">
    <property type="entry name" value="Regulatory factor, effector binding domain"/>
    <property type="match status" value="1"/>
</dbReference>
<accession>A0A120JTL0</accession>
<gene>
    <name evidence="1" type="ORF">AOC36_04185</name>
</gene>
<keyword evidence="2" id="KW-1185">Reference proteome</keyword>
<organism evidence="1 2">
    <name type="scientific">Erysipelothrix larvae</name>
    <dbReference type="NCBI Taxonomy" id="1514105"/>
    <lineage>
        <taxon>Bacteria</taxon>
        <taxon>Bacillati</taxon>
        <taxon>Bacillota</taxon>
        <taxon>Erysipelotrichia</taxon>
        <taxon>Erysipelotrichales</taxon>
        <taxon>Erysipelotrichaceae</taxon>
        <taxon>Erysipelothrix</taxon>
    </lineage>
</organism>
<dbReference type="STRING" id="1514105.AOC36_04185"/>
<dbReference type="OrthoDB" id="1644219at2"/>
<evidence type="ECO:0000313" key="1">
    <source>
        <dbReference type="EMBL" id="AMC93198.1"/>
    </source>
</evidence>
<dbReference type="RefSeq" id="WP_067631733.1">
    <property type="nucleotide sequence ID" value="NZ_CP013213.1"/>
</dbReference>
<dbReference type="InterPro" id="IPR011256">
    <property type="entry name" value="Reg_factor_effector_dom_sf"/>
</dbReference>
<name>A0A120JTL0_9FIRM</name>
<proteinExistence type="predicted"/>
<dbReference type="Proteomes" id="UP000063781">
    <property type="component" value="Chromosome"/>
</dbReference>
<dbReference type="EMBL" id="CP013213">
    <property type="protein sequence ID" value="AMC93198.1"/>
    <property type="molecule type" value="Genomic_DNA"/>
</dbReference>
<protein>
    <recommendedName>
        <fullName evidence="3">GyrI-like small molecule binding domain-containing protein</fullName>
    </recommendedName>
</protein>
<reference evidence="1 2" key="1">
    <citation type="submission" date="2015-10" db="EMBL/GenBank/DDBJ databases">
        <title>Erysipelothrix larvae sp. LV19 isolated from the larval gut of the rhinoceros beetle, Trypoxylus dichotomus.</title>
        <authorList>
            <person name="Lim S."/>
            <person name="Kim B.-C."/>
        </authorList>
    </citation>
    <scope>NUCLEOTIDE SEQUENCE [LARGE SCALE GENOMIC DNA]</scope>
    <source>
        <strain evidence="1 2">LV19</strain>
    </source>
</reference>
<dbReference type="KEGG" id="erl:AOC36_04185"/>
<evidence type="ECO:0008006" key="3">
    <source>
        <dbReference type="Google" id="ProtNLM"/>
    </source>
</evidence>